<keyword evidence="1" id="KW-0472">Membrane</keyword>
<comment type="caution">
    <text evidence="2">The sequence shown here is derived from an EMBL/GenBank/DDBJ whole genome shotgun (WGS) entry which is preliminary data.</text>
</comment>
<accession>A0A4R0P4K1</accession>
<evidence type="ECO:0000313" key="2">
    <source>
        <dbReference type="EMBL" id="TCD10617.1"/>
    </source>
</evidence>
<sequence>MSTNETKKDKHLVKHLIIRLVLLFIPAILLFALSAILTDPYYALFSAFAALVSPSIGFIFIIIEAIVLHRKKKLDLRNINLIMICVFLTIYIIILINHP</sequence>
<dbReference type="RefSeq" id="WP_131558156.1">
    <property type="nucleotide sequence ID" value="NZ_SJSN01000006.1"/>
</dbReference>
<name>A0A4R0P4K1_9SPHI</name>
<gene>
    <name evidence="2" type="ORF">EZ449_09755</name>
</gene>
<protein>
    <submittedName>
        <fullName evidence="2">Uncharacterized protein</fullName>
    </submittedName>
</protein>
<keyword evidence="1" id="KW-1133">Transmembrane helix</keyword>
<dbReference type="AlphaFoldDB" id="A0A4R0P4K1"/>
<feature type="transmembrane region" description="Helical" evidence="1">
    <location>
        <begin position="43"/>
        <end position="67"/>
    </location>
</feature>
<dbReference type="EMBL" id="SJSN01000006">
    <property type="protein sequence ID" value="TCD10617.1"/>
    <property type="molecule type" value="Genomic_DNA"/>
</dbReference>
<reference evidence="2 3" key="1">
    <citation type="submission" date="2019-02" db="EMBL/GenBank/DDBJ databases">
        <title>Pedobacter sp. RP-3-11 sp. nov., isolated from Arctic soil.</title>
        <authorList>
            <person name="Dahal R.H."/>
        </authorList>
    </citation>
    <scope>NUCLEOTIDE SEQUENCE [LARGE SCALE GENOMIC DNA]</scope>
    <source>
        <strain evidence="2 3">RP-3-11</strain>
    </source>
</reference>
<organism evidence="2 3">
    <name type="scientific">Pedobacter frigidisoli</name>
    <dbReference type="NCBI Taxonomy" id="2530455"/>
    <lineage>
        <taxon>Bacteria</taxon>
        <taxon>Pseudomonadati</taxon>
        <taxon>Bacteroidota</taxon>
        <taxon>Sphingobacteriia</taxon>
        <taxon>Sphingobacteriales</taxon>
        <taxon>Sphingobacteriaceae</taxon>
        <taxon>Pedobacter</taxon>
    </lineage>
</organism>
<feature type="transmembrane region" description="Helical" evidence="1">
    <location>
        <begin position="16"/>
        <end position="37"/>
    </location>
</feature>
<evidence type="ECO:0000256" key="1">
    <source>
        <dbReference type="SAM" id="Phobius"/>
    </source>
</evidence>
<feature type="transmembrane region" description="Helical" evidence="1">
    <location>
        <begin position="79"/>
        <end position="96"/>
    </location>
</feature>
<keyword evidence="3" id="KW-1185">Reference proteome</keyword>
<keyword evidence="1" id="KW-0812">Transmembrane</keyword>
<proteinExistence type="predicted"/>
<dbReference type="Proteomes" id="UP000291485">
    <property type="component" value="Unassembled WGS sequence"/>
</dbReference>
<evidence type="ECO:0000313" key="3">
    <source>
        <dbReference type="Proteomes" id="UP000291485"/>
    </source>
</evidence>